<dbReference type="SUPFAM" id="SSF49785">
    <property type="entry name" value="Galactose-binding domain-like"/>
    <property type="match status" value="2"/>
</dbReference>
<dbReference type="InterPro" id="IPR048913">
    <property type="entry name" value="BetaGal_gal-bd"/>
</dbReference>
<dbReference type="SUPFAM" id="SSF51445">
    <property type="entry name" value="(Trans)glycosidases"/>
    <property type="match status" value="2"/>
</dbReference>
<dbReference type="PROSITE" id="PS01182">
    <property type="entry name" value="GLYCOSYL_HYDROL_F35"/>
    <property type="match status" value="2"/>
</dbReference>
<evidence type="ECO:0000259" key="9">
    <source>
        <dbReference type="Pfam" id="PF13456"/>
    </source>
</evidence>
<dbReference type="InterPro" id="IPR002156">
    <property type="entry name" value="RNaseH_domain"/>
</dbReference>
<evidence type="ECO:0000259" key="8">
    <source>
        <dbReference type="Pfam" id="PF01301"/>
    </source>
</evidence>
<dbReference type="InterPro" id="IPR036397">
    <property type="entry name" value="RNaseH_sf"/>
</dbReference>
<sequence length="942" mass="106117">MKNFTNVIVDMVKQAKLFAPQGGPIILAQIENEYGNIISSYGEDGKSYINWCANFAESLNVGVPWIMCQESDAPSSMINTCNGFYCDQFWPSGQNMPKFWTENWSGWFKTWGGHDPHRSAEDLAFSVARFYQYGGTLQNYYMYHGGTNIGRAAGGPYITTSYDYDAPLNEYGKSYIVPSWSVSILPDCAPEVYNTAKNYGAFIDRTPTGILGPVKLIAPNNVENDLSTNEWAYKVGLDGMVRGLGSVTNKEKKRYKWRGNIPVNQMFVWYKMWPDLIRKSKEGGLNAIETYVFWNAHEPLYRQYDFSGNLNLMKFLKLIQDEGLYAILRIGPYVCAEWNYGGFPVWLNSIPNMTFRTKNDAFMNEMKNFTNLIVDMVKQEQLFASEGGPIILAQIENEYGNVISSYGNNGKSYINWCANFAESLSIGVPWIMCQESDAPPSIINTCNGYYCDQFWPNNQNIPKMWTENWSGWYKDWGGQDPHRTAEDLAFAVGRFYQYGGTLQNYYMYHGGTNFGRVAGGPYITTSYDYDAPLDEYGNLNQPKWGHLKKLHSLIMSMEKVLTYGEVNNTDYGRMMSSTVFSYNGTRVCFFGNANNQDERGERVTLQVNCTCHVLHAFFNGKQIGSQWVRNGQYSFVFERDAKLKQGTNTISLLSVTVGLQNYGAFFDKTPNGILGPVKLIAPNSVEKDLSSNEWAYKVGLNGLEKGLENIDIEGKKHKWHSHIPINRMLVWYKTNFRTPKGKDPVVLDLYGSGKGMAWVNGHDIGRYWPSFISDENGCSSSCDYRGAYYASKCLTNCGKSSQRCCGFIGVGIIARNSYGACISWRAIKINLPYDPETAEAQAAVQALHLGKENGWLHIIIEGDCKTVIDSINENKSSLGKIGPLLEEIYWLKSGFQEIPFSHTFREGNLAAHALARLACSSSVIKDVLPFDIIDIVTSDSIG</sequence>
<evidence type="ECO:0000256" key="5">
    <source>
        <dbReference type="ARBA" id="ARBA00023295"/>
    </source>
</evidence>
<feature type="domain" description="RNase H type-1" evidence="9">
    <location>
        <begin position="809"/>
        <end position="917"/>
    </location>
</feature>
<reference evidence="11 12" key="1">
    <citation type="journal article" date="2023" name="bioRxiv">
        <title>Genome report: Whole genome sequence and annotation of Penstemon davidsonii.</title>
        <authorList>
            <person name="Ostevik K.L."/>
            <person name="Alabady M."/>
            <person name="Zhang M."/>
            <person name="Rausher M.D."/>
        </authorList>
    </citation>
    <scope>NUCLEOTIDE SEQUENCE [LARGE SCALE GENOMIC DNA]</scope>
    <source>
        <strain evidence="11">DNT005</strain>
        <tissue evidence="11">Whole leaf</tissue>
    </source>
</reference>
<evidence type="ECO:0000256" key="6">
    <source>
        <dbReference type="RuleBase" id="RU000675"/>
    </source>
</evidence>
<dbReference type="InterPro" id="IPR012337">
    <property type="entry name" value="RNaseH-like_sf"/>
</dbReference>
<dbReference type="Proteomes" id="UP001291926">
    <property type="component" value="Unassembled WGS sequence"/>
</dbReference>
<evidence type="ECO:0000256" key="1">
    <source>
        <dbReference type="ARBA" id="ARBA00001412"/>
    </source>
</evidence>
<evidence type="ECO:0000256" key="4">
    <source>
        <dbReference type="ARBA" id="ARBA00022801"/>
    </source>
</evidence>
<comment type="similarity">
    <text evidence="2 7">Belongs to the glycosyl hydrolase 35 family.</text>
</comment>
<dbReference type="Pfam" id="PF13456">
    <property type="entry name" value="RVT_3"/>
    <property type="match status" value="1"/>
</dbReference>
<keyword evidence="12" id="KW-1185">Reference proteome</keyword>
<dbReference type="PANTHER" id="PTHR23421">
    <property type="entry name" value="BETA-GALACTOSIDASE RELATED"/>
    <property type="match status" value="1"/>
</dbReference>
<dbReference type="EC" id="3.2.1.23" evidence="3 6"/>
<dbReference type="Gene3D" id="3.30.420.10">
    <property type="entry name" value="Ribonuclease H-like superfamily/Ribonuclease H"/>
    <property type="match status" value="1"/>
</dbReference>
<comment type="caution">
    <text evidence="11">The sequence shown here is derived from an EMBL/GenBank/DDBJ whole genome shotgun (WGS) entry which is preliminary data.</text>
</comment>
<evidence type="ECO:0000256" key="7">
    <source>
        <dbReference type="RuleBase" id="RU003679"/>
    </source>
</evidence>
<organism evidence="11 12">
    <name type="scientific">Penstemon davidsonii</name>
    <dbReference type="NCBI Taxonomy" id="160366"/>
    <lineage>
        <taxon>Eukaryota</taxon>
        <taxon>Viridiplantae</taxon>
        <taxon>Streptophyta</taxon>
        <taxon>Embryophyta</taxon>
        <taxon>Tracheophyta</taxon>
        <taxon>Spermatophyta</taxon>
        <taxon>Magnoliopsida</taxon>
        <taxon>eudicotyledons</taxon>
        <taxon>Gunneridae</taxon>
        <taxon>Pentapetalae</taxon>
        <taxon>asterids</taxon>
        <taxon>lamiids</taxon>
        <taxon>Lamiales</taxon>
        <taxon>Plantaginaceae</taxon>
        <taxon>Cheloneae</taxon>
        <taxon>Penstemon</taxon>
    </lineage>
</organism>
<feature type="domain" description="Beta-galactosidase galactose-binding" evidence="10">
    <location>
        <begin position="729"/>
        <end position="770"/>
    </location>
</feature>
<dbReference type="InterPro" id="IPR044730">
    <property type="entry name" value="RNase_H-like_dom_plant"/>
</dbReference>
<comment type="catalytic activity">
    <reaction evidence="1 6">
        <text>Hydrolysis of terminal non-reducing beta-D-galactose residues in beta-D-galactosides.</text>
        <dbReference type="EC" id="3.2.1.23"/>
    </reaction>
</comment>
<dbReference type="InterPro" id="IPR017853">
    <property type="entry name" value="GH"/>
</dbReference>
<evidence type="ECO:0000256" key="3">
    <source>
        <dbReference type="ARBA" id="ARBA00012756"/>
    </source>
</evidence>
<evidence type="ECO:0000256" key="2">
    <source>
        <dbReference type="ARBA" id="ARBA00009809"/>
    </source>
</evidence>
<dbReference type="Gene3D" id="2.60.120.260">
    <property type="entry name" value="Galactose-binding domain-like"/>
    <property type="match status" value="1"/>
</dbReference>
<dbReference type="PRINTS" id="PR00742">
    <property type="entry name" value="GLHYDRLASE35"/>
</dbReference>
<evidence type="ECO:0000259" key="10">
    <source>
        <dbReference type="Pfam" id="PF21467"/>
    </source>
</evidence>
<keyword evidence="4 6" id="KW-0378">Hydrolase</keyword>
<dbReference type="InterPro" id="IPR008979">
    <property type="entry name" value="Galactose-bd-like_sf"/>
</dbReference>
<dbReference type="SUPFAM" id="SSF53098">
    <property type="entry name" value="Ribonuclease H-like"/>
    <property type="match status" value="1"/>
</dbReference>
<gene>
    <name evidence="11" type="ORF">RD792_012007</name>
</gene>
<dbReference type="Gene3D" id="3.20.20.80">
    <property type="entry name" value="Glycosidases"/>
    <property type="match status" value="2"/>
</dbReference>
<dbReference type="Pfam" id="PF21467">
    <property type="entry name" value="BetaGal_gal-bd"/>
    <property type="match status" value="1"/>
</dbReference>
<protein>
    <recommendedName>
        <fullName evidence="3 6">Beta-galactosidase</fullName>
        <ecNumber evidence="3 6">3.2.1.23</ecNumber>
    </recommendedName>
</protein>
<evidence type="ECO:0000313" key="12">
    <source>
        <dbReference type="Proteomes" id="UP001291926"/>
    </source>
</evidence>
<dbReference type="InterPro" id="IPR031330">
    <property type="entry name" value="Gly_Hdrlase_35_cat"/>
</dbReference>
<dbReference type="CDD" id="cd06222">
    <property type="entry name" value="RNase_H_like"/>
    <property type="match status" value="1"/>
</dbReference>
<evidence type="ECO:0000313" key="11">
    <source>
        <dbReference type="EMBL" id="KAK4481130.1"/>
    </source>
</evidence>
<name>A0ABR0CW57_9LAMI</name>
<dbReference type="Pfam" id="PF01301">
    <property type="entry name" value="Glyco_hydro_35"/>
    <property type="match status" value="2"/>
</dbReference>
<keyword evidence="5 6" id="KW-0326">Glycosidase</keyword>
<dbReference type="InterPro" id="IPR001944">
    <property type="entry name" value="Glycoside_Hdrlase_35"/>
</dbReference>
<dbReference type="InterPro" id="IPR019801">
    <property type="entry name" value="Glyco_hydro_35_CS"/>
</dbReference>
<feature type="domain" description="Glycoside hydrolase 35 catalytic" evidence="8">
    <location>
        <begin position="1"/>
        <end position="173"/>
    </location>
</feature>
<dbReference type="EMBL" id="JAYDYQ010002685">
    <property type="protein sequence ID" value="KAK4481130.1"/>
    <property type="molecule type" value="Genomic_DNA"/>
</dbReference>
<accession>A0ABR0CW57</accession>
<feature type="domain" description="Glycoside hydrolase 35 catalytic" evidence="8">
    <location>
        <begin position="271"/>
        <end position="552"/>
    </location>
</feature>
<proteinExistence type="inferred from homology"/>